<dbReference type="InterPro" id="IPR008707">
    <property type="entry name" value="B-propeller_PilY1"/>
</dbReference>
<evidence type="ECO:0000256" key="1">
    <source>
        <dbReference type="ARBA" id="ARBA00004561"/>
    </source>
</evidence>
<keyword evidence="6" id="KW-0281">Fimbrium</keyword>
<evidence type="ECO:0000313" key="8">
    <source>
        <dbReference type="EMBL" id="GGA47020.1"/>
    </source>
</evidence>
<evidence type="ECO:0000259" key="7">
    <source>
        <dbReference type="Pfam" id="PF05567"/>
    </source>
</evidence>
<evidence type="ECO:0000256" key="5">
    <source>
        <dbReference type="ARBA" id="ARBA00022837"/>
    </source>
</evidence>
<accession>A0ABQ1GN75</accession>
<evidence type="ECO:0000256" key="3">
    <source>
        <dbReference type="ARBA" id="ARBA00022558"/>
    </source>
</evidence>
<name>A0ABQ1GN75_9GAMM</name>
<keyword evidence="3" id="KW-1029">Fimbrium biogenesis</keyword>
<evidence type="ECO:0000256" key="4">
    <source>
        <dbReference type="ARBA" id="ARBA00022723"/>
    </source>
</evidence>
<comment type="caution">
    <text evidence="8">The sequence shown here is derived from an EMBL/GenBank/DDBJ whole genome shotgun (WGS) entry which is preliminary data.</text>
</comment>
<protein>
    <recommendedName>
        <fullName evidence="7">PilY1 beta-propeller domain-containing protein</fullName>
    </recommendedName>
</protein>
<reference evidence="9" key="1">
    <citation type="journal article" date="2019" name="Int. J. Syst. Evol. Microbiol.">
        <title>The Global Catalogue of Microorganisms (GCM) 10K type strain sequencing project: providing services to taxonomists for standard genome sequencing and annotation.</title>
        <authorList>
            <consortium name="The Broad Institute Genomics Platform"/>
            <consortium name="The Broad Institute Genome Sequencing Center for Infectious Disease"/>
            <person name="Wu L."/>
            <person name="Ma J."/>
        </authorList>
    </citation>
    <scope>NUCLEOTIDE SEQUENCE [LARGE SCALE GENOMIC DNA]</scope>
    <source>
        <strain evidence="9">CGMCC 1.15439</strain>
    </source>
</reference>
<dbReference type="EMBL" id="BMJA01000004">
    <property type="protein sequence ID" value="GGA47020.1"/>
    <property type="molecule type" value="Genomic_DNA"/>
</dbReference>
<proteinExistence type="inferred from homology"/>
<comment type="subcellular location">
    <subcellularLocation>
        <location evidence="1">Fimbrium</location>
    </subcellularLocation>
</comment>
<keyword evidence="5" id="KW-0106">Calcium</keyword>
<evidence type="ECO:0000256" key="6">
    <source>
        <dbReference type="ARBA" id="ARBA00023263"/>
    </source>
</evidence>
<dbReference type="Pfam" id="PF05567">
    <property type="entry name" value="T4P_PilY1"/>
    <property type="match status" value="1"/>
</dbReference>
<dbReference type="RefSeq" id="WP_188797109.1">
    <property type="nucleotide sequence ID" value="NZ_BMJA01000004.1"/>
</dbReference>
<dbReference type="Proteomes" id="UP000620046">
    <property type="component" value="Unassembled WGS sequence"/>
</dbReference>
<dbReference type="SUPFAM" id="SSF50998">
    <property type="entry name" value="Quinoprotein alcohol dehydrogenase-like"/>
    <property type="match status" value="1"/>
</dbReference>
<evidence type="ECO:0000256" key="2">
    <source>
        <dbReference type="ARBA" id="ARBA00008387"/>
    </source>
</evidence>
<sequence length="716" mass="75790">MLMPFAQAFAASLPGTVELSPVPLDRSRALPSLATLALNDSVLTDGTLAFLGGYDPVDWSGALKAATLDADGATTGMVWDAGSMLTHPLITPPAGRTILTASRHESGEIAGMAFEPAAPFDEDEKRGLTTQAPENPVDTLEARVDYLRGVRSLELDGSLRQRSSVLGAIVHSQAVYVAYPTGSYANAWPKTAGVAPEAAIGAQSYAQFVAEHAGRLPMLYVAANDGMLHAFYAPAPVCKTQDTQGVCKAYESGRDAGKEQWAYVPRAAYGNLGNLTHARGFQFQPTVDATPVTRDVFFSENGRHEWHTLLAGGLRLGGRGVYALDITDPDTASETAPERTVLWEFDADMPNGASETGATYHPADLGYTYGQPAIARLANGRWAVLVPSGYFADCSKPEKPSRCEEASTPSGYSALFVLDAQTGAVITELKTPSMDGVSSYGLTTPVLGDYDNDQVDDVAFAGDLAGNLWRFDLTALNPEAWKVTLAYRPVQQGEQPITVMPRLFPDPMTNRFMVVFGTGKYLGNDDKMDTAVQSIYGIRDQRDSQGQPVTVQHGSLQPQILSEQTVTDPASGSSASLRSLTSNPVSMQAGGWRIDLDLVAGERVVTTPTALFNTNTVLISTLIPHGDTPEGAIMAIDAATGGSRSIVSFGGGSYAGALVANPPTTGSLPTATRVGGGKLVLPGITLKGSGGDLNLPLSLDSPLWRRRSWSLLTPDS</sequence>
<keyword evidence="4" id="KW-0479">Metal-binding</keyword>
<organism evidence="8 9">
    <name type="scientific">Dyella nitratireducens</name>
    <dbReference type="NCBI Taxonomy" id="1849580"/>
    <lineage>
        <taxon>Bacteria</taxon>
        <taxon>Pseudomonadati</taxon>
        <taxon>Pseudomonadota</taxon>
        <taxon>Gammaproteobacteria</taxon>
        <taxon>Lysobacterales</taxon>
        <taxon>Rhodanobacteraceae</taxon>
        <taxon>Dyella</taxon>
    </lineage>
</organism>
<feature type="domain" description="PilY1 beta-propeller" evidence="7">
    <location>
        <begin position="202"/>
        <end position="567"/>
    </location>
</feature>
<gene>
    <name evidence="8" type="ORF">GCM10010981_40250</name>
</gene>
<dbReference type="InterPro" id="IPR011047">
    <property type="entry name" value="Quinoprotein_ADH-like_sf"/>
</dbReference>
<comment type="similarity">
    <text evidence="2">Belongs to the PilY1 family.</text>
</comment>
<evidence type="ECO:0000313" key="9">
    <source>
        <dbReference type="Proteomes" id="UP000620046"/>
    </source>
</evidence>
<keyword evidence="9" id="KW-1185">Reference proteome</keyword>